<keyword evidence="2" id="KW-0472">Membrane</keyword>
<feature type="transmembrane region" description="Helical" evidence="2">
    <location>
        <begin position="152"/>
        <end position="170"/>
    </location>
</feature>
<accession>I0H9G5</accession>
<feature type="transmembrane region" description="Helical" evidence="2">
    <location>
        <begin position="624"/>
        <end position="645"/>
    </location>
</feature>
<dbReference type="KEGG" id="ams:AMIS_44320"/>
<reference evidence="3 4" key="1">
    <citation type="submission" date="2012-02" db="EMBL/GenBank/DDBJ databases">
        <title>Complete genome sequence of Actinoplanes missouriensis 431 (= NBRC 102363).</title>
        <authorList>
            <person name="Ohnishi Y."/>
            <person name="Ishikawa J."/>
            <person name="Sekine M."/>
            <person name="Hosoyama A."/>
            <person name="Harada T."/>
            <person name="Narita H."/>
            <person name="Hata T."/>
            <person name="Konno Y."/>
            <person name="Tutikane K."/>
            <person name="Fujita N."/>
            <person name="Horinouchi S."/>
            <person name="Hayakawa M."/>
        </authorList>
    </citation>
    <scope>NUCLEOTIDE SEQUENCE [LARGE SCALE GENOMIC DNA]</scope>
    <source>
        <strain evidence="4">ATCC 14538 / DSM 43046 / CBS 188.64 / JCM 3121 / NBRC 102363 / NCIMB 12654 / NRRL B-3342 / UNCC 431</strain>
    </source>
</reference>
<dbReference type="eggNOG" id="ENOG5033Z0Q">
    <property type="taxonomic scope" value="Bacteria"/>
</dbReference>
<dbReference type="PATRIC" id="fig|512565.3.peg.4420"/>
<dbReference type="OrthoDB" id="3290504at2"/>
<name>I0H9G5_ACTM4</name>
<dbReference type="EMBL" id="AP012319">
    <property type="protein sequence ID" value="BAL89652.1"/>
    <property type="molecule type" value="Genomic_DNA"/>
</dbReference>
<dbReference type="RefSeq" id="WP_014444546.1">
    <property type="nucleotide sequence ID" value="NC_017093.1"/>
</dbReference>
<feature type="transmembrane region" description="Helical" evidence="2">
    <location>
        <begin position="276"/>
        <end position="296"/>
    </location>
</feature>
<feature type="transmembrane region" description="Helical" evidence="2">
    <location>
        <begin position="592"/>
        <end position="612"/>
    </location>
</feature>
<feature type="transmembrane region" description="Helical" evidence="2">
    <location>
        <begin position="182"/>
        <end position="204"/>
    </location>
</feature>
<dbReference type="STRING" id="512565.AMIS_44320"/>
<keyword evidence="2" id="KW-1133">Transmembrane helix</keyword>
<evidence type="ECO:0000313" key="3">
    <source>
        <dbReference type="EMBL" id="BAL89652.1"/>
    </source>
</evidence>
<dbReference type="HOGENOM" id="CLU_394267_0_0_11"/>
<feature type="transmembrane region" description="Helical" evidence="2">
    <location>
        <begin position="560"/>
        <end position="580"/>
    </location>
</feature>
<evidence type="ECO:0000313" key="4">
    <source>
        <dbReference type="Proteomes" id="UP000007882"/>
    </source>
</evidence>
<feature type="transmembrane region" description="Helical" evidence="2">
    <location>
        <begin position="369"/>
        <end position="393"/>
    </location>
</feature>
<feature type="transmembrane region" description="Helical" evidence="2">
    <location>
        <begin position="427"/>
        <end position="445"/>
    </location>
</feature>
<dbReference type="Proteomes" id="UP000007882">
    <property type="component" value="Chromosome"/>
</dbReference>
<proteinExistence type="predicted"/>
<feature type="transmembrane region" description="Helical" evidence="2">
    <location>
        <begin position="83"/>
        <end position="106"/>
    </location>
</feature>
<evidence type="ECO:0000256" key="1">
    <source>
        <dbReference type="SAM" id="MobiDB-lite"/>
    </source>
</evidence>
<gene>
    <name evidence="3" type="ordered locus">AMIS_44320</name>
</gene>
<feature type="transmembrane region" description="Helical" evidence="2">
    <location>
        <begin position="665"/>
        <end position="682"/>
    </location>
</feature>
<dbReference type="AlphaFoldDB" id="I0H9G5"/>
<feature type="transmembrane region" description="Helical" evidence="2">
    <location>
        <begin position="531"/>
        <end position="553"/>
    </location>
</feature>
<keyword evidence="2" id="KW-0812">Transmembrane</keyword>
<feature type="transmembrane region" description="Helical" evidence="2">
    <location>
        <begin position="500"/>
        <end position="519"/>
    </location>
</feature>
<feature type="transmembrane region" description="Helical" evidence="2">
    <location>
        <begin position="211"/>
        <end position="234"/>
    </location>
</feature>
<keyword evidence="4" id="KW-1185">Reference proteome</keyword>
<feature type="transmembrane region" description="Helical" evidence="2">
    <location>
        <begin position="326"/>
        <end position="349"/>
    </location>
</feature>
<sequence length="707" mass="71170">MNVLDRLAHRALDLAARRWPAEIRDEMAREWHAELAAIIDEPRGTRQAIGYAVSLLTAPPVRDVSGAPRGWAETTGTLTPAGAVLLAGLLTLGVAELAAALVRVLFPLLGLGDYRFGPWPSALAGGVLVVLWCLAAGRWLGRRLPIEAGGRLGSATPAGFAPLLLAPALLAPALPDQDPIQIFGYVAGLLIWVPGIALAGVAVARGRFRAGLLLLVAPLVSAVAAVAATLPLALSGPGGLAGGLRVIAASLTGGEPPLAFTTIEEGALSSRSFYHLGPWAVTLLGFAALALAYGVAASRPQEHPEPVTAPQRTPVADDARPVPVTLLTAVGAACVALAVTGWAYTLAVLDPAMPGVSATAPMPGGDGEIYLWVAELRWGAILLAATGMLVAAADRRRAGVATLVFAALLVAADGVLLRTGVTGGGGLRLTLLIGAAAAAATWFTAGGPAPETRQAADSAGAPTGSTRHAVAAHGGHEGEASPGAGTGGAGLLDELVRRRVTAAAVIAACCAPLLLAQGTPGVNHPFLPRGLVLTTTGLAVLGVLLAAIAAVTLSRLRLPWWAALALLTLPAAAVTVSGLLPVPVTSEDTGNALYGAFAGMPLAVLTAALAGWHRGRSIPRTLGMVVAGIPGTVVLWLAAVFFLSIAPNLLFSIEGTGYPADGVSFVPGAALLVVPIAVLVAARRVPRVVAADPAGGSTVEGKPIATV</sequence>
<feature type="transmembrane region" description="Helical" evidence="2">
    <location>
        <begin position="400"/>
        <end position="421"/>
    </location>
</feature>
<feature type="transmembrane region" description="Helical" evidence="2">
    <location>
        <begin position="118"/>
        <end position="140"/>
    </location>
</feature>
<protein>
    <submittedName>
        <fullName evidence="3">Uncharacterized protein</fullName>
    </submittedName>
</protein>
<organism evidence="3 4">
    <name type="scientific">Actinoplanes missouriensis (strain ATCC 14538 / DSM 43046 / CBS 188.64 / JCM 3121 / NBRC 102363 / NCIMB 12654 / NRRL B-3342 / UNCC 431)</name>
    <dbReference type="NCBI Taxonomy" id="512565"/>
    <lineage>
        <taxon>Bacteria</taxon>
        <taxon>Bacillati</taxon>
        <taxon>Actinomycetota</taxon>
        <taxon>Actinomycetes</taxon>
        <taxon>Micromonosporales</taxon>
        <taxon>Micromonosporaceae</taxon>
        <taxon>Actinoplanes</taxon>
    </lineage>
</organism>
<evidence type="ECO:0000256" key="2">
    <source>
        <dbReference type="SAM" id="Phobius"/>
    </source>
</evidence>
<feature type="region of interest" description="Disordered" evidence="1">
    <location>
        <begin position="450"/>
        <end position="485"/>
    </location>
</feature>